<dbReference type="AlphaFoldDB" id="A0A2G8SMG4"/>
<sequence>MGASDPHRHAGHLRHPGVGRRKGEPIRAAHGQDAVRDLPGRMEHPPARLRARHPAHGPLRRCAPFPSHPLPPLFECPLTRPSGIASPAAAGLALAPFAVLARGRIRTDEEEERRRQTGEHGRTILRPDWERTERERAVCAALEVVRKQVGTKSIQAVAIAYVMQKAPFVFPVVGGRKKEQLEANIEALDVALSEEQIEYLEGVLPFDPGFPNVMVGDGKEYPWLMNAAANFVKWPRQQAIRP</sequence>
<dbReference type="InterPro" id="IPR023210">
    <property type="entry name" value="NADP_OxRdtase_dom"/>
</dbReference>
<dbReference type="EMBL" id="AYKW01000004">
    <property type="protein sequence ID" value="PIL34923.1"/>
    <property type="molecule type" value="Genomic_DNA"/>
</dbReference>
<dbReference type="Pfam" id="PF00248">
    <property type="entry name" value="Aldo_ket_red"/>
    <property type="match status" value="1"/>
</dbReference>
<dbReference type="InterPro" id="IPR036812">
    <property type="entry name" value="NAD(P)_OxRdtase_dom_sf"/>
</dbReference>
<protein>
    <recommendedName>
        <fullName evidence="4">NADP-dependent oxidoreductase domain-containing protein</fullName>
    </recommendedName>
</protein>
<keyword evidence="6" id="KW-1185">Reference proteome</keyword>
<gene>
    <name evidence="5" type="ORF">GSI_02710</name>
</gene>
<feature type="region of interest" description="Disordered" evidence="3">
    <location>
        <begin position="1"/>
        <end position="45"/>
    </location>
</feature>
<proteinExistence type="inferred from homology"/>
<comment type="similarity">
    <text evidence="2">Belongs to the aldo/keto reductase family. Aldo/keto reductase 2 subfamily.</text>
</comment>
<feature type="compositionally biased region" description="Basic and acidic residues" evidence="3">
    <location>
        <begin position="33"/>
        <end position="45"/>
    </location>
</feature>
<evidence type="ECO:0000259" key="4">
    <source>
        <dbReference type="Pfam" id="PF00248"/>
    </source>
</evidence>
<evidence type="ECO:0000256" key="2">
    <source>
        <dbReference type="ARBA" id="ARBA00038157"/>
    </source>
</evidence>
<dbReference type="PANTHER" id="PTHR43364">
    <property type="entry name" value="NADH-SPECIFIC METHYLGLYOXAL REDUCTASE-RELATED"/>
    <property type="match status" value="1"/>
</dbReference>
<feature type="domain" description="NADP-dependent oxidoreductase" evidence="4">
    <location>
        <begin position="90"/>
        <end position="203"/>
    </location>
</feature>
<dbReference type="InterPro" id="IPR050523">
    <property type="entry name" value="AKR_Detox_Biosynth"/>
</dbReference>
<name>A0A2G8SMG4_9APHY</name>
<organism evidence="5 6">
    <name type="scientific">Ganoderma sinense ZZ0214-1</name>
    <dbReference type="NCBI Taxonomy" id="1077348"/>
    <lineage>
        <taxon>Eukaryota</taxon>
        <taxon>Fungi</taxon>
        <taxon>Dikarya</taxon>
        <taxon>Basidiomycota</taxon>
        <taxon>Agaricomycotina</taxon>
        <taxon>Agaricomycetes</taxon>
        <taxon>Polyporales</taxon>
        <taxon>Polyporaceae</taxon>
        <taxon>Ganoderma</taxon>
    </lineage>
</organism>
<keyword evidence="1" id="KW-0521">NADP</keyword>
<reference evidence="5 6" key="1">
    <citation type="journal article" date="2015" name="Sci. Rep.">
        <title>Chromosome-level genome map provides insights into diverse defense mechanisms in the medicinal fungus Ganoderma sinense.</title>
        <authorList>
            <person name="Zhu Y."/>
            <person name="Xu J."/>
            <person name="Sun C."/>
            <person name="Zhou S."/>
            <person name="Xu H."/>
            <person name="Nelson D.R."/>
            <person name="Qian J."/>
            <person name="Song J."/>
            <person name="Luo H."/>
            <person name="Xiang L."/>
            <person name="Li Y."/>
            <person name="Xu Z."/>
            <person name="Ji A."/>
            <person name="Wang L."/>
            <person name="Lu S."/>
            <person name="Hayward A."/>
            <person name="Sun W."/>
            <person name="Li X."/>
            <person name="Schwartz D.C."/>
            <person name="Wang Y."/>
            <person name="Chen S."/>
        </authorList>
    </citation>
    <scope>NUCLEOTIDE SEQUENCE [LARGE SCALE GENOMIC DNA]</scope>
    <source>
        <strain evidence="5 6">ZZ0214-1</strain>
    </source>
</reference>
<evidence type="ECO:0000313" key="6">
    <source>
        <dbReference type="Proteomes" id="UP000230002"/>
    </source>
</evidence>
<accession>A0A2G8SMG4</accession>
<dbReference type="SUPFAM" id="SSF51430">
    <property type="entry name" value="NAD(P)-linked oxidoreductase"/>
    <property type="match status" value="1"/>
</dbReference>
<evidence type="ECO:0000256" key="3">
    <source>
        <dbReference type="SAM" id="MobiDB-lite"/>
    </source>
</evidence>
<dbReference type="Gene3D" id="3.20.20.100">
    <property type="entry name" value="NADP-dependent oxidoreductase domain"/>
    <property type="match status" value="1"/>
</dbReference>
<dbReference type="PANTHER" id="PTHR43364:SF7">
    <property type="entry name" value="NADP-DEPENDENT OXIDOREDUCTASE DOMAIN-CONTAINING PROTEIN-RELATED"/>
    <property type="match status" value="1"/>
</dbReference>
<evidence type="ECO:0000256" key="1">
    <source>
        <dbReference type="ARBA" id="ARBA00022857"/>
    </source>
</evidence>
<feature type="compositionally biased region" description="Basic residues" evidence="3">
    <location>
        <begin position="9"/>
        <end position="20"/>
    </location>
</feature>
<comment type="caution">
    <text evidence="5">The sequence shown here is derived from an EMBL/GenBank/DDBJ whole genome shotgun (WGS) entry which is preliminary data.</text>
</comment>
<dbReference type="OrthoDB" id="2795220at2759"/>
<dbReference type="STRING" id="1077348.A0A2G8SMG4"/>
<dbReference type="Proteomes" id="UP000230002">
    <property type="component" value="Unassembled WGS sequence"/>
</dbReference>
<evidence type="ECO:0000313" key="5">
    <source>
        <dbReference type="EMBL" id="PIL34923.1"/>
    </source>
</evidence>